<gene>
    <name evidence="2" type="ORF">SeLEV6574_g07442</name>
    <name evidence="3" type="ORF">SeMB42_g01627</name>
</gene>
<evidence type="ECO:0000313" key="4">
    <source>
        <dbReference type="Proteomes" id="UP000317494"/>
    </source>
</evidence>
<sequence>MPPKTPVSPKKNGPSGVPRITSFFDRVPPTKRTPPIDSVVPITDHEHKPEPGQHDNHAATESGPDLTVLREQKPKGLMPVDNISTKSDEVHLDNMMDLDFECPGAVSTPGDLPTPKRRKKTSARLTTERKHPVPDGAEIQRSSSSPLTDSELLPWEKSDDEPVSPSTVIETTTISRASRSARNKRVNYKEPPDRPEDDAINITSPSNTSKVSETLEMLKASYAQTMRRIEQYDRIKEWVRPNPTDGLDADVLKGTFGEKLEVDGLVKAIKETEHYASQNNCSERKSIRLFISPRIIPDVELNLTNLPGPLSFDLKAYANDPHRKRTLVTSGILRNVARAWKVLPVELADWLFDLVCYDTEPILVDSAYEILLFTISSDSGFSSKWYLDHNRFKSILHTYGCSKSLLDNSWTINADAYVVESSAETQDGRPRSQNLHLVVQLMTEVMLKELIALPKDTILDFITLLTVLLLDNSITNLAVGICRCLVRIIHNLCKDKWHECRNEYGKRLIHFVGNNGPLMQLELLQVMCVESTRLNGLRRSLAYHWAVGDIVVGENGQVNVDPTIEFDGSRQVSYATIAKAINSRKYLHAAESTDYKLMSRQVQVLGYAVGREEHVKKRKVAAMDLDRALRTGRARIRSAGITHVNRGQARADMGGLADLMQAHLKTKAKLQKTIEESMFSRRRTQSSSLSSAITSSSPTEED</sequence>
<evidence type="ECO:0000313" key="2">
    <source>
        <dbReference type="EMBL" id="TPX39055.1"/>
    </source>
</evidence>
<protein>
    <recommendedName>
        <fullName evidence="6">Coiled-coil SMC6 And NSE5 INteracting (CANIN) domain-containing protein</fullName>
    </recommendedName>
</protein>
<evidence type="ECO:0000256" key="1">
    <source>
        <dbReference type="SAM" id="MobiDB-lite"/>
    </source>
</evidence>
<evidence type="ECO:0000313" key="5">
    <source>
        <dbReference type="Proteomes" id="UP000320475"/>
    </source>
</evidence>
<keyword evidence="4" id="KW-1185">Reference proteome</keyword>
<dbReference type="VEuPathDB" id="FungiDB:SeMB42_g01627"/>
<dbReference type="AlphaFoldDB" id="A0A507CLJ2"/>
<organism evidence="2 5">
    <name type="scientific">Synchytrium endobioticum</name>
    <dbReference type="NCBI Taxonomy" id="286115"/>
    <lineage>
        <taxon>Eukaryota</taxon>
        <taxon>Fungi</taxon>
        <taxon>Fungi incertae sedis</taxon>
        <taxon>Chytridiomycota</taxon>
        <taxon>Chytridiomycota incertae sedis</taxon>
        <taxon>Chytridiomycetes</taxon>
        <taxon>Synchytriales</taxon>
        <taxon>Synchytriaceae</taxon>
        <taxon>Synchytrium</taxon>
    </lineage>
</organism>
<evidence type="ECO:0008006" key="6">
    <source>
        <dbReference type="Google" id="ProtNLM"/>
    </source>
</evidence>
<feature type="compositionally biased region" description="Low complexity" evidence="1">
    <location>
        <begin position="685"/>
        <end position="702"/>
    </location>
</feature>
<feature type="compositionally biased region" description="Basic and acidic residues" evidence="1">
    <location>
        <begin position="43"/>
        <end position="58"/>
    </location>
</feature>
<dbReference type="PANTHER" id="PTHR37212">
    <property type="entry name" value="ACTIN PROTEIN 2/3 COMPLEX SUBUNIT-LIKE PROTEIN"/>
    <property type="match status" value="1"/>
</dbReference>
<feature type="region of interest" description="Disordered" evidence="1">
    <location>
        <begin position="677"/>
        <end position="702"/>
    </location>
</feature>
<dbReference type="Proteomes" id="UP000320475">
    <property type="component" value="Unassembled WGS sequence"/>
</dbReference>
<comment type="caution">
    <text evidence="2">The sequence shown here is derived from an EMBL/GenBank/DDBJ whole genome shotgun (WGS) entry which is preliminary data.</text>
</comment>
<name>A0A507CLJ2_9FUNG</name>
<dbReference type="EMBL" id="QEAM01000527">
    <property type="protein sequence ID" value="TPX39055.1"/>
    <property type="molecule type" value="Genomic_DNA"/>
</dbReference>
<dbReference type="EMBL" id="QEAN01000043">
    <property type="protein sequence ID" value="TPX52152.1"/>
    <property type="molecule type" value="Genomic_DNA"/>
</dbReference>
<accession>A0A507CLJ2</accession>
<feature type="region of interest" description="Disordered" evidence="1">
    <location>
        <begin position="1"/>
        <end position="209"/>
    </location>
</feature>
<dbReference type="PANTHER" id="PTHR37212:SF2">
    <property type="entry name" value="ACTIN PROTEIN 2_3 COMPLEX SUBUNIT-LIKE PROTEIN"/>
    <property type="match status" value="1"/>
</dbReference>
<feature type="compositionally biased region" description="Polar residues" evidence="1">
    <location>
        <begin position="164"/>
        <end position="178"/>
    </location>
</feature>
<proteinExistence type="predicted"/>
<dbReference type="Proteomes" id="UP000317494">
    <property type="component" value="Unassembled WGS sequence"/>
</dbReference>
<evidence type="ECO:0000313" key="3">
    <source>
        <dbReference type="EMBL" id="TPX52152.1"/>
    </source>
</evidence>
<reference evidence="4 5" key="1">
    <citation type="journal article" date="2019" name="Sci. Rep.">
        <title>Comparative genomics of chytrid fungi reveal insights into the obligate biotrophic and pathogenic lifestyle of Synchytrium endobioticum.</title>
        <authorList>
            <person name="van de Vossenberg B.T.L.H."/>
            <person name="Warris S."/>
            <person name="Nguyen H.D.T."/>
            <person name="van Gent-Pelzer M.P.E."/>
            <person name="Joly D.L."/>
            <person name="van de Geest H.C."/>
            <person name="Bonants P.J.M."/>
            <person name="Smith D.S."/>
            <person name="Levesque C.A."/>
            <person name="van der Lee T.A.J."/>
        </authorList>
    </citation>
    <scope>NUCLEOTIDE SEQUENCE [LARGE SCALE GENOMIC DNA]</scope>
    <source>
        <strain evidence="2 5">LEV6574</strain>
        <strain evidence="3 4">MB42</strain>
    </source>
</reference>